<evidence type="ECO:0000256" key="3">
    <source>
        <dbReference type="ARBA" id="ARBA00023125"/>
    </source>
</evidence>
<dbReference type="PANTHER" id="PTHR30118">
    <property type="entry name" value="HTH-TYPE TRANSCRIPTIONAL REGULATOR LEUO-RELATED"/>
    <property type="match status" value="1"/>
</dbReference>
<dbReference type="InterPro" id="IPR050389">
    <property type="entry name" value="LysR-type_TF"/>
</dbReference>
<accession>A0A149QSX3</accession>
<dbReference type="EMBL" id="LHZB01000116">
    <property type="protein sequence ID" value="KXV00415.1"/>
    <property type="molecule type" value="Genomic_DNA"/>
</dbReference>
<dbReference type="AlphaFoldDB" id="A0A149QSX3"/>
<dbReference type="RefSeq" id="WP_062496662.1">
    <property type="nucleotide sequence ID" value="NZ_JABCQF010000003.1"/>
</dbReference>
<comment type="caution">
    <text evidence="6">The sequence shown here is derived from an EMBL/GenBank/DDBJ whole genome shotgun (WGS) entry which is preliminary data.</text>
</comment>
<dbReference type="Gene3D" id="1.10.10.10">
    <property type="entry name" value="Winged helix-like DNA-binding domain superfamily/Winged helix DNA-binding domain"/>
    <property type="match status" value="1"/>
</dbReference>
<organism evidence="6 8">
    <name type="scientific">Gluconobacter potus</name>
    <dbReference type="NCBI Taxonomy" id="2724927"/>
    <lineage>
        <taxon>Bacteria</taxon>
        <taxon>Pseudomonadati</taxon>
        <taxon>Pseudomonadota</taxon>
        <taxon>Alphaproteobacteria</taxon>
        <taxon>Acetobacterales</taxon>
        <taxon>Acetobacteraceae</taxon>
        <taxon>Gluconobacter</taxon>
    </lineage>
</organism>
<evidence type="ECO:0000256" key="1">
    <source>
        <dbReference type="ARBA" id="ARBA00009437"/>
    </source>
</evidence>
<dbReference type="InterPro" id="IPR036390">
    <property type="entry name" value="WH_DNA-bd_sf"/>
</dbReference>
<dbReference type="Gene3D" id="3.40.190.10">
    <property type="entry name" value="Periplasmic binding protein-like II"/>
    <property type="match status" value="2"/>
</dbReference>
<keyword evidence="9" id="KW-1185">Reference proteome</keyword>
<dbReference type="Pfam" id="PF03466">
    <property type="entry name" value="LysR_substrate"/>
    <property type="match status" value="1"/>
</dbReference>
<evidence type="ECO:0000256" key="4">
    <source>
        <dbReference type="ARBA" id="ARBA00023163"/>
    </source>
</evidence>
<dbReference type="Proteomes" id="UP000075573">
    <property type="component" value="Unassembled WGS sequence"/>
</dbReference>
<gene>
    <name evidence="6" type="ORF">AD929_10325</name>
    <name evidence="7" type="ORF">HKD31_06460</name>
</gene>
<reference evidence="7" key="2">
    <citation type="submission" date="2020-04" db="EMBL/GenBank/DDBJ databases">
        <authorList>
            <person name="Sombolestani A."/>
        </authorList>
    </citation>
    <scope>NUCLEOTIDE SEQUENCE</scope>
    <source>
        <strain evidence="7">R-71646</strain>
    </source>
</reference>
<reference evidence="6 8" key="1">
    <citation type="submission" date="2015-06" db="EMBL/GenBank/DDBJ databases">
        <title>Improved classification and identification of acetic acid bacteria using matrix-assisted laser desorption/ionization time-of-flight mass spectrometry; Gluconobacter nephelii and Gluconobacter uchimurae are later heterotypic synonyms of Gluconobacter japonicus and Gluconobacter oxydans, respectively.</title>
        <authorList>
            <person name="Li L."/>
            <person name="Cleenwerck I."/>
            <person name="De Vuyst L."/>
            <person name="Vandamme P."/>
        </authorList>
    </citation>
    <scope>NUCLEOTIDE SEQUENCE [LARGE SCALE GENOMIC DNA]</scope>
    <source>
        <strain evidence="6 8">LMG 1764</strain>
    </source>
</reference>
<dbReference type="SUPFAM" id="SSF46785">
    <property type="entry name" value="Winged helix' DNA-binding domain"/>
    <property type="match status" value="1"/>
</dbReference>
<dbReference type="Pfam" id="PF00126">
    <property type="entry name" value="HTH_1"/>
    <property type="match status" value="1"/>
</dbReference>
<evidence type="ECO:0000313" key="9">
    <source>
        <dbReference type="Proteomes" id="UP000644588"/>
    </source>
</evidence>
<evidence type="ECO:0000313" key="7">
    <source>
        <dbReference type="EMBL" id="MBF0882393.1"/>
    </source>
</evidence>
<dbReference type="PROSITE" id="PS50931">
    <property type="entry name" value="HTH_LYSR"/>
    <property type="match status" value="1"/>
</dbReference>
<dbReference type="EMBL" id="JABCQF010000003">
    <property type="protein sequence ID" value="MBF0882393.1"/>
    <property type="molecule type" value="Genomic_DNA"/>
</dbReference>
<keyword evidence="2" id="KW-0805">Transcription regulation</keyword>
<dbReference type="InterPro" id="IPR000847">
    <property type="entry name" value="LysR_HTH_N"/>
</dbReference>
<evidence type="ECO:0000313" key="6">
    <source>
        <dbReference type="EMBL" id="KXV00415.1"/>
    </source>
</evidence>
<comment type="similarity">
    <text evidence="1">Belongs to the LysR transcriptional regulatory family.</text>
</comment>
<evidence type="ECO:0000256" key="2">
    <source>
        <dbReference type="ARBA" id="ARBA00023015"/>
    </source>
</evidence>
<dbReference type="GO" id="GO:0003700">
    <property type="term" value="F:DNA-binding transcription factor activity"/>
    <property type="evidence" value="ECO:0007669"/>
    <property type="project" value="InterPro"/>
</dbReference>
<keyword evidence="4" id="KW-0804">Transcription</keyword>
<dbReference type="Proteomes" id="UP000644588">
    <property type="component" value="Unassembled WGS sequence"/>
</dbReference>
<proteinExistence type="inferred from homology"/>
<dbReference type="PANTHER" id="PTHR30118:SF15">
    <property type="entry name" value="TRANSCRIPTIONAL REGULATORY PROTEIN"/>
    <property type="match status" value="1"/>
</dbReference>
<dbReference type="PATRIC" id="fig|442.7.peg.1098"/>
<evidence type="ECO:0000259" key="5">
    <source>
        <dbReference type="PROSITE" id="PS50931"/>
    </source>
</evidence>
<dbReference type="SUPFAM" id="SSF53850">
    <property type="entry name" value="Periplasmic binding protein-like II"/>
    <property type="match status" value="1"/>
</dbReference>
<sequence length="324" mass="36735">MAKRTDRHRRYDLDLLRYLQVLVEEESVSQAARRLKVSDAAMSRHLATLRTVFGDPILVLSGRRMVATTFANRIRDRVQSIVRDADALVNDSETLNLRNLSPRFTIRANDLIVGAFGHAILMALKRDCPGCSIVFSPETEEAASDALRNSRIDLYVGATDDLRPETMRQTLFLTSFRVMVREGHPIFARGITPQTLVDYDHISVSRKGLPYGPIDTVLKERYGLTRPIAMVVPTYHSMIETMRETDMILPLPDIVIDRLPLSQIQLAAFDFPFDLPPVTSLQAWHPRVDTDGVHRWLRDTVFQVIRRELVRFRGDGSGAASRSP</sequence>
<dbReference type="InterPro" id="IPR036388">
    <property type="entry name" value="WH-like_DNA-bd_sf"/>
</dbReference>
<reference evidence="7" key="3">
    <citation type="submission" date="2020-11" db="EMBL/GenBank/DDBJ databases">
        <title>Description of novel Gluconobacter species.</title>
        <authorList>
            <person name="Cleenwerck I."/>
            <person name="Cnockaert M."/>
            <person name="Borremans W."/>
            <person name="Wieme A.D."/>
            <person name="De Vuyst L."/>
            <person name="Vandamme P."/>
        </authorList>
    </citation>
    <scope>NUCLEOTIDE SEQUENCE</scope>
    <source>
        <strain evidence="7">R-71646</strain>
    </source>
</reference>
<protein>
    <submittedName>
        <fullName evidence="6">LysR family transcriptional regulator</fullName>
    </submittedName>
</protein>
<name>A0A149QSX3_9PROT</name>
<evidence type="ECO:0000313" key="8">
    <source>
        <dbReference type="Proteomes" id="UP000075573"/>
    </source>
</evidence>
<feature type="domain" description="HTH lysR-type" evidence="5">
    <location>
        <begin position="11"/>
        <end position="68"/>
    </location>
</feature>
<dbReference type="GO" id="GO:0003677">
    <property type="term" value="F:DNA binding"/>
    <property type="evidence" value="ECO:0007669"/>
    <property type="project" value="UniProtKB-KW"/>
</dbReference>
<dbReference type="InterPro" id="IPR005119">
    <property type="entry name" value="LysR_subst-bd"/>
</dbReference>
<dbReference type="CDD" id="cd08460">
    <property type="entry name" value="PBP2_DntR_like_1"/>
    <property type="match status" value="1"/>
</dbReference>
<keyword evidence="3" id="KW-0238">DNA-binding</keyword>